<gene>
    <name evidence="1" type="ORF">SAMN05518863_102140</name>
</gene>
<reference evidence="1 2" key="1">
    <citation type="submission" date="2016-10" db="EMBL/GenBank/DDBJ databases">
        <authorList>
            <person name="Varghese N."/>
            <person name="Submissions S."/>
        </authorList>
    </citation>
    <scope>NUCLEOTIDE SEQUENCE [LARGE SCALE GENOMIC DNA]</scope>
    <source>
        <strain evidence="1 2">YR512</strain>
    </source>
</reference>
<dbReference type="RefSeq" id="WP_008105377.1">
    <property type="nucleotide sequence ID" value="NZ_FOSD01000002.1"/>
</dbReference>
<dbReference type="EMBL" id="FOSD01000002">
    <property type="protein sequence ID" value="SFJ63240.1"/>
    <property type="molecule type" value="Genomic_DNA"/>
</dbReference>
<evidence type="ECO:0000313" key="1">
    <source>
        <dbReference type="EMBL" id="SFJ63240.1"/>
    </source>
</evidence>
<proteinExistence type="predicted"/>
<keyword evidence="2" id="KW-1185">Reference proteome</keyword>
<protein>
    <submittedName>
        <fullName evidence="1">Uncharacterized protein</fullName>
    </submittedName>
</protein>
<name>A0A1I3SXT4_9GAMM</name>
<sequence>MSDQTVINPTTTIASSPAEDFANEVATPVAVAAVPEAAPAVTSEAITPAPVEAAPVAAAEVAPPSVPEAAAPIAAEAPPAAAAAQSHDASEAFSEGVKDFGRAFNFVEQGVIKLGDAAKDELIELARKYL</sequence>
<accession>A0A1I3SXT4</accession>
<evidence type="ECO:0000313" key="2">
    <source>
        <dbReference type="Proteomes" id="UP000198841"/>
    </source>
</evidence>
<comment type="caution">
    <text evidence="1">The sequence shown here is derived from an EMBL/GenBank/DDBJ whole genome shotgun (WGS) entry which is preliminary data.</text>
</comment>
<dbReference type="Proteomes" id="UP000198841">
    <property type="component" value="Unassembled WGS sequence"/>
</dbReference>
<organism evidence="1 2">
    <name type="scientific">Candidatus Pantoea symbiotica</name>
    <dbReference type="NCBI Taxonomy" id="1884370"/>
    <lineage>
        <taxon>Bacteria</taxon>
        <taxon>Pseudomonadati</taxon>
        <taxon>Pseudomonadota</taxon>
        <taxon>Gammaproteobacteria</taxon>
        <taxon>Enterobacterales</taxon>
        <taxon>Erwiniaceae</taxon>
        <taxon>Pantoea</taxon>
    </lineage>
</organism>